<organism evidence="3 4">
    <name type="scientific">Cladophialophora immunda</name>
    <dbReference type="NCBI Taxonomy" id="569365"/>
    <lineage>
        <taxon>Eukaryota</taxon>
        <taxon>Fungi</taxon>
        <taxon>Dikarya</taxon>
        <taxon>Ascomycota</taxon>
        <taxon>Pezizomycotina</taxon>
        <taxon>Eurotiomycetes</taxon>
        <taxon>Chaetothyriomycetidae</taxon>
        <taxon>Chaetothyriales</taxon>
        <taxon>Herpotrichiellaceae</taxon>
        <taxon>Cladophialophora</taxon>
    </lineage>
</organism>
<dbReference type="OrthoDB" id="4116727at2759"/>
<reference evidence="3 4" key="1">
    <citation type="submission" date="2015-01" db="EMBL/GenBank/DDBJ databases">
        <title>The Genome Sequence of Cladophialophora immunda CBS83496.</title>
        <authorList>
            <consortium name="The Broad Institute Genomics Platform"/>
            <person name="Cuomo C."/>
            <person name="de Hoog S."/>
            <person name="Gorbushina A."/>
            <person name="Stielow B."/>
            <person name="Teixiera M."/>
            <person name="Abouelleil A."/>
            <person name="Chapman S.B."/>
            <person name="Priest M."/>
            <person name="Young S.K."/>
            <person name="Wortman J."/>
            <person name="Nusbaum C."/>
            <person name="Birren B."/>
        </authorList>
    </citation>
    <scope>NUCLEOTIDE SEQUENCE [LARGE SCALE GENOMIC DNA]</scope>
    <source>
        <strain evidence="3 4">CBS 83496</strain>
    </source>
</reference>
<dbReference type="PANTHER" id="PTHR37534">
    <property type="entry name" value="TRANSCRIPTIONAL ACTIVATOR PROTEIN UGA3"/>
    <property type="match status" value="1"/>
</dbReference>
<sequence>MVAYDGAQNPYRKFSMMAMTSPLVGNTIVSHAIEWMFHWGRVSAERTLQRQHLALDSLRKAIGGMNVDLTSNRIEIQRDSSPSGQQCFQTDLVMLAAVLMQVANSFFIGLVGVDVHLNIALHFLQSLNILDTPCEGFVLRFLLQRFAMLDITTSLTQNRRPYLSLTCWFLWPDPKLDVSEPPFREMTGCPQPLWVFLARLCHLRSDLSDESGSFSKGLAAAFQIETELRVYGESMAVLDLNGDYARESGPEAIYYHTLGQCWYWCAHLVLQLQIYKDPKWSPRVQETVTIIMTLMKTIPVTCNPSSRTSTPLCLLASGVCAQEDKKWVTERNDELRKVFPCMTRDETMTLIQETWQE</sequence>
<dbReference type="HOGENOM" id="CLU_792503_0_0_1"/>
<name>A0A0D1ZBR9_9EURO</name>
<keyword evidence="2" id="KW-0539">Nucleus</keyword>
<gene>
    <name evidence="3" type="ORF">PV07_10840</name>
</gene>
<dbReference type="RefSeq" id="XP_016245397.1">
    <property type="nucleotide sequence ID" value="XM_016398206.1"/>
</dbReference>
<dbReference type="Proteomes" id="UP000054466">
    <property type="component" value="Unassembled WGS sequence"/>
</dbReference>
<dbReference type="PANTHER" id="PTHR37534:SF46">
    <property type="entry name" value="ZN(II)2CYS6 TRANSCRIPTION FACTOR (EUROFUNG)"/>
    <property type="match status" value="1"/>
</dbReference>
<dbReference type="Pfam" id="PF11951">
    <property type="entry name" value="Fungal_trans_2"/>
    <property type="match status" value="1"/>
</dbReference>
<proteinExistence type="predicted"/>
<dbReference type="GO" id="GO:0005634">
    <property type="term" value="C:nucleus"/>
    <property type="evidence" value="ECO:0007669"/>
    <property type="project" value="UniProtKB-SubCell"/>
</dbReference>
<dbReference type="AlphaFoldDB" id="A0A0D1ZBR9"/>
<evidence type="ECO:0000313" key="4">
    <source>
        <dbReference type="Proteomes" id="UP000054466"/>
    </source>
</evidence>
<dbReference type="EMBL" id="KN847045">
    <property type="protein sequence ID" value="KIW25181.1"/>
    <property type="molecule type" value="Genomic_DNA"/>
</dbReference>
<keyword evidence="4" id="KW-1185">Reference proteome</keyword>
<dbReference type="InterPro" id="IPR021858">
    <property type="entry name" value="Fun_TF"/>
</dbReference>
<protein>
    <recommendedName>
        <fullName evidence="5">Transcription factor domain-containing protein</fullName>
    </recommendedName>
</protein>
<evidence type="ECO:0008006" key="5">
    <source>
        <dbReference type="Google" id="ProtNLM"/>
    </source>
</evidence>
<dbReference type="VEuPathDB" id="FungiDB:PV07_10840"/>
<dbReference type="GeneID" id="27350034"/>
<comment type="subcellular location">
    <subcellularLocation>
        <location evidence="1">Nucleus</location>
    </subcellularLocation>
</comment>
<accession>A0A0D1ZBR9</accession>
<evidence type="ECO:0000256" key="2">
    <source>
        <dbReference type="ARBA" id="ARBA00023242"/>
    </source>
</evidence>
<dbReference type="STRING" id="569365.A0A0D1ZBR9"/>
<evidence type="ECO:0000313" key="3">
    <source>
        <dbReference type="EMBL" id="KIW25181.1"/>
    </source>
</evidence>
<evidence type="ECO:0000256" key="1">
    <source>
        <dbReference type="ARBA" id="ARBA00004123"/>
    </source>
</evidence>